<dbReference type="EMBL" id="QKYT01000482">
    <property type="protein sequence ID" value="RIA84593.1"/>
    <property type="molecule type" value="Genomic_DNA"/>
</dbReference>
<sequence length="68" mass="7742">MEMALAISNNSKAQYYVGSCYQNGFCYESGKGTDKDETKAFEWYLKSAISGYTKGQRSLGYCYLQYMV</sequence>
<dbReference type="SMART" id="SM00671">
    <property type="entry name" value="SEL1"/>
    <property type="match status" value="1"/>
</dbReference>
<dbReference type="Gene3D" id="1.25.40.10">
    <property type="entry name" value="Tetratricopeptide repeat domain"/>
    <property type="match status" value="1"/>
</dbReference>
<comment type="caution">
    <text evidence="1">The sequence shown here is derived from an EMBL/GenBank/DDBJ whole genome shotgun (WGS) entry which is preliminary data.</text>
</comment>
<gene>
    <name evidence="1" type="ORF">C1645_832051</name>
</gene>
<dbReference type="Pfam" id="PF08238">
    <property type="entry name" value="Sel1"/>
    <property type="match status" value="2"/>
</dbReference>
<dbReference type="AlphaFoldDB" id="A0A397SED4"/>
<dbReference type="InterPro" id="IPR006597">
    <property type="entry name" value="Sel1-like"/>
</dbReference>
<evidence type="ECO:0000313" key="1">
    <source>
        <dbReference type="EMBL" id="RIA84593.1"/>
    </source>
</evidence>
<dbReference type="Proteomes" id="UP000265703">
    <property type="component" value="Unassembled WGS sequence"/>
</dbReference>
<accession>A0A397SED4</accession>
<dbReference type="OrthoDB" id="272077at2759"/>
<reference evidence="1 2" key="1">
    <citation type="submission" date="2018-06" db="EMBL/GenBank/DDBJ databases">
        <title>Comparative genomics reveals the genomic features of Rhizophagus irregularis, R. cerebriforme, R. diaphanum and Gigaspora rosea, and their symbiotic lifestyle signature.</title>
        <authorList>
            <person name="Morin E."/>
            <person name="San Clemente H."/>
            <person name="Chen E.C.H."/>
            <person name="De La Providencia I."/>
            <person name="Hainaut M."/>
            <person name="Kuo A."/>
            <person name="Kohler A."/>
            <person name="Murat C."/>
            <person name="Tang N."/>
            <person name="Roy S."/>
            <person name="Loubradou J."/>
            <person name="Henrissat B."/>
            <person name="Grigoriev I.V."/>
            <person name="Corradi N."/>
            <person name="Roux C."/>
            <person name="Martin F.M."/>
        </authorList>
    </citation>
    <scope>NUCLEOTIDE SEQUENCE [LARGE SCALE GENOMIC DNA]</scope>
    <source>
        <strain evidence="1 2">DAOM 227022</strain>
    </source>
</reference>
<dbReference type="InterPro" id="IPR011990">
    <property type="entry name" value="TPR-like_helical_dom_sf"/>
</dbReference>
<name>A0A397SED4_9GLOM</name>
<evidence type="ECO:0000313" key="2">
    <source>
        <dbReference type="Proteomes" id="UP000265703"/>
    </source>
</evidence>
<organism evidence="1 2">
    <name type="scientific">Glomus cerebriforme</name>
    <dbReference type="NCBI Taxonomy" id="658196"/>
    <lineage>
        <taxon>Eukaryota</taxon>
        <taxon>Fungi</taxon>
        <taxon>Fungi incertae sedis</taxon>
        <taxon>Mucoromycota</taxon>
        <taxon>Glomeromycotina</taxon>
        <taxon>Glomeromycetes</taxon>
        <taxon>Glomerales</taxon>
        <taxon>Glomeraceae</taxon>
        <taxon>Glomus</taxon>
    </lineage>
</organism>
<keyword evidence="2" id="KW-1185">Reference proteome</keyword>
<proteinExistence type="predicted"/>
<protein>
    <submittedName>
        <fullName evidence="1">Uncharacterized protein</fullName>
    </submittedName>
</protein>
<dbReference type="SUPFAM" id="SSF81901">
    <property type="entry name" value="HCP-like"/>
    <property type="match status" value="1"/>
</dbReference>